<sequence length="286" mass="30085">MRTWLITGGTSGFGRAYAEEVLAQGDQVVLTARRVEQLDGWAQNHEAQALVLPLDVTDPAQVTDAVAAAHGRFGAIDVVVNNAGGGSHGAVEDADEAEIRSTFEANFFGTARVIRAVLPGMRARRSGCIVNISSVGGLRAFPGVGYYNAAKFAVEGLSESLRHEVEPLGITVLVVEPGAFRTRSDSAGYSDSTAPVLEDYAGTVGVLRDALVAMNGRQPGDPRRAAQAVVQAVVGGNPPHHLVLGNLGFEQVTGKLEAMLAEIRAWEPVSRSADFPESTHTPGAYV</sequence>
<dbReference type="RefSeq" id="WP_344730647.1">
    <property type="nucleotide sequence ID" value="NZ_BAAAUS010000070.1"/>
</dbReference>
<evidence type="ECO:0000256" key="3">
    <source>
        <dbReference type="RuleBase" id="RU000363"/>
    </source>
</evidence>
<dbReference type="InterPro" id="IPR051911">
    <property type="entry name" value="SDR_oxidoreductase"/>
</dbReference>
<accession>A0ABW4FCN1</accession>
<dbReference type="PRINTS" id="PR00081">
    <property type="entry name" value="GDHRDH"/>
</dbReference>
<dbReference type="CDD" id="cd05374">
    <property type="entry name" value="17beta-HSD-like_SDR_c"/>
    <property type="match status" value="1"/>
</dbReference>
<dbReference type="Proteomes" id="UP001597114">
    <property type="component" value="Unassembled WGS sequence"/>
</dbReference>
<keyword evidence="6" id="KW-1185">Reference proteome</keyword>
<dbReference type="InterPro" id="IPR036291">
    <property type="entry name" value="NAD(P)-bd_dom_sf"/>
</dbReference>
<dbReference type="PROSITE" id="PS00061">
    <property type="entry name" value="ADH_SHORT"/>
    <property type="match status" value="1"/>
</dbReference>
<dbReference type="Gene3D" id="3.40.50.720">
    <property type="entry name" value="NAD(P)-binding Rossmann-like Domain"/>
    <property type="match status" value="1"/>
</dbReference>
<comment type="caution">
    <text evidence="5">The sequence shown here is derived from an EMBL/GenBank/DDBJ whole genome shotgun (WGS) entry which is preliminary data.</text>
</comment>
<protein>
    <submittedName>
        <fullName evidence="5">Oxidoreductase</fullName>
    </submittedName>
</protein>
<dbReference type="InterPro" id="IPR057326">
    <property type="entry name" value="KR_dom"/>
</dbReference>
<dbReference type="Pfam" id="PF00106">
    <property type="entry name" value="adh_short"/>
    <property type="match status" value="1"/>
</dbReference>
<proteinExistence type="inferred from homology"/>
<dbReference type="InterPro" id="IPR002347">
    <property type="entry name" value="SDR_fam"/>
</dbReference>
<dbReference type="EMBL" id="JBHUCO010000086">
    <property type="protein sequence ID" value="MFD1524532.1"/>
    <property type="molecule type" value="Genomic_DNA"/>
</dbReference>
<dbReference type="PANTHER" id="PTHR43976:SF16">
    <property type="entry name" value="SHORT-CHAIN DEHYDROGENASE_REDUCTASE FAMILY PROTEIN"/>
    <property type="match status" value="1"/>
</dbReference>
<dbReference type="NCBIfam" id="NF004824">
    <property type="entry name" value="PRK06180.1"/>
    <property type="match status" value="1"/>
</dbReference>
<name>A0ABW4FCN1_9PSEU</name>
<feature type="domain" description="Ketoreductase" evidence="4">
    <location>
        <begin position="2"/>
        <end position="178"/>
    </location>
</feature>
<dbReference type="PANTHER" id="PTHR43976">
    <property type="entry name" value="SHORT CHAIN DEHYDROGENASE"/>
    <property type="match status" value="1"/>
</dbReference>
<evidence type="ECO:0000313" key="6">
    <source>
        <dbReference type="Proteomes" id="UP001597114"/>
    </source>
</evidence>
<comment type="similarity">
    <text evidence="1 3">Belongs to the short-chain dehydrogenases/reductases (SDR) family.</text>
</comment>
<dbReference type="SUPFAM" id="SSF51735">
    <property type="entry name" value="NAD(P)-binding Rossmann-fold domains"/>
    <property type="match status" value="1"/>
</dbReference>
<evidence type="ECO:0000256" key="2">
    <source>
        <dbReference type="ARBA" id="ARBA00023002"/>
    </source>
</evidence>
<evidence type="ECO:0000256" key="1">
    <source>
        <dbReference type="ARBA" id="ARBA00006484"/>
    </source>
</evidence>
<gene>
    <name evidence="5" type="ORF">ACFSJD_44115</name>
</gene>
<organism evidence="5 6">
    <name type="scientific">Pseudonocardia yunnanensis</name>
    <dbReference type="NCBI Taxonomy" id="58107"/>
    <lineage>
        <taxon>Bacteria</taxon>
        <taxon>Bacillati</taxon>
        <taxon>Actinomycetota</taxon>
        <taxon>Actinomycetes</taxon>
        <taxon>Pseudonocardiales</taxon>
        <taxon>Pseudonocardiaceae</taxon>
        <taxon>Pseudonocardia</taxon>
    </lineage>
</organism>
<reference evidence="6" key="1">
    <citation type="journal article" date="2019" name="Int. J. Syst. Evol. Microbiol.">
        <title>The Global Catalogue of Microorganisms (GCM) 10K type strain sequencing project: providing services to taxonomists for standard genome sequencing and annotation.</title>
        <authorList>
            <consortium name="The Broad Institute Genomics Platform"/>
            <consortium name="The Broad Institute Genome Sequencing Center for Infectious Disease"/>
            <person name="Wu L."/>
            <person name="Ma J."/>
        </authorList>
    </citation>
    <scope>NUCLEOTIDE SEQUENCE [LARGE SCALE GENOMIC DNA]</scope>
    <source>
        <strain evidence="6">CCM 7043</strain>
    </source>
</reference>
<keyword evidence="2" id="KW-0560">Oxidoreductase</keyword>
<dbReference type="InterPro" id="IPR020904">
    <property type="entry name" value="Sc_DH/Rdtase_CS"/>
</dbReference>
<evidence type="ECO:0000313" key="5">
    <source>
        <dbReference type="EMBL" id="MFD1524532.1"/>
    </source>
</evidence>
<dbReference type="PRINTS" id="PR00080">
    <property type="entry name" value="SDRFAMILY"/>
</dbReference>
<evidence type="ECO:0000259" key="4">
    <source>
        <dbReference type="SMART" id="SM00822"/>
    </source>
</evidence>
<dbReference type="SMART" id="SM00822">
    <property type="entry name" value="PKS_KR"/>
    <property type="match status" value="1"/>
</dbReference>